<feature type="transmembrane region" description="Helical" evidence="9">
    <location>
        <begin position="228"/>
        <end position="256"/>
    </location>
</feature>
<comment type="subcellular location">
    <subcellularLocation>
        <location evidence="1">Cell membrane</location>
        <topology evidence="1">Multi-pass membrane protein</topology>
    </subcellularLocation>
</comment>
<dbReference type="GO" id="GO:0050660">
    <property type="term" value="F:flavin adenine dinucleotide binding"/>
    <property type="evidence" value="ECO:0007669"/>
    <property type="project" value="InterPro"/>
</dbReference>
<feature type="transmembrane region" description="Helical" evidence="9">
    <location>
        <begin position="35"/>
        <end position="55"/>
    </location>
</feature>
<feature type="transmembrane region" description="Helical" evidence="9">
    <location>
        <begin position="61"/>
        <end position="79"/>
    </location>
</feature>
<feature type="domain" description="Transporter-associated" evidence="10">
    <location>
        <begin position="488"/>
        <end position="567"/>
    </location>
</feature>
<dbReference type="Gene3D" id="1.20.1530.20">
    <property type="match status" value="1"/>
</dbReference>
<sequence>MQNIMFANAAILFGAALVLMGVISSLVAQRFGTPLLLVFLVIGMLVGVDGIGGIAFDNYALTYLVGSLALAIILFDGGLRTRLDKFRGVLLPAMSLATVGVVITTALTGLFAALVLSLSVLEGFLVGAMVASTDAAAVFFLLRSGGLQLRNRLQAILEIESGTNDPVAVFLTILLIELILAQGHETGLETALLLLRQGALGGAIGLGGGWLITIMLNRVSLPTGMHPLFVVASAVAIYGLTAVMDGSGLLAVYLAGLVVGNRPVRALPAIISFHDTVTWLCQIVMFIMLGLLITPSSLLPDLGLSLVIAVFLMFVGRPLAVAACLAPLGYSRREIAFVGWVGLRGAVSIFLAAIPTLAGVPNSGIYFHVAFVVVCISLICQGWTLNPLARMLELARPGVRPEVSRVEIDLPGQHAQEMVAYPVEADSPVAVRAALPKWAQRVFVIRDDTIIDTAKAGPLRPGDYGYFLVPPERVRELDRLFIARAADHEVSGARFPIRPDAPLGGVTSIYGVELPEEFGDRTVAEAFTQQFEGEPGVGDSFEIGPLRLTITDMHEGRISEAELSLGEESGAEVGLPTWNERIGGWMTSAWQQIRGLAEEASDRLRRR</sequence>
<dbReference type="NCBIfam" id="NF003716">
    <property type="entry name" value="PRK05326.1-3"/>
    <property type="match status" value="1"/>
</dbReference>
<feature type="transmembrane region" description="Helical" evidence="9">
    <location>
        <begin position="91"/>
        <end position="118"/>
    </location>
</feature>
<dbReference type="SUPFAM" id="SSF56176">
    <property type="entry name" value="FAD-binding/transporter-associated domain-like"/>
    <property type="match status" value="1"/>
</dbReference>
<dbReference type="InterPro" id="IPR005170">
    <property type="entry name" value="Transptr-assoc_dom"/>
</dbReference>
<keyword evidence="4" id="KW-1003">Cell membrane</keyword>
<protein>
    <submittedName>
        <fullName evidence="11">K+/H+ antiporter</fullName>
    </submittedName>
</protein>
<dbReference type="Proteomes" id="UP000602745">
    <property type="component" value="Unassembled WGS sequence"/>
</dbReference>
<evidence type="ECO:0000256" key="5">
    <source>
        <dbReference type="ARBA" id="ARBA00022692"/>
    </source>
</evidence>
<dbReference type="InterPro" id="IPR038770">
    <property type="entry name" value="Na+/solute_symporter_sf"/>
</dbReference>
<comment type="caution">
    <text evidence="11">The sequence shown here is derived from an EMBL/GenBank/DDBJ whole genome shotgun (WGS) entry which is preliminary data.</text>
</comment>
<organism evidence="11 12">
    <name type="scientific">Agaricicola taiwanensis</name>
    <dbReference type="NCBI Taxonomy" id="591372"/>
    <lineage>
        <taxon>Bacteria</taxon>
        <taxon>Pseudomonadati</taxon>
        <taxon>Pseudomonadota</taxon>
        <taxon>Alphaproteobacteria</taxon>
        <taxon>Rhodobacterales</taxon>
        <taxon>Paracoccaceae</taxon>
        <taxon>Agaricicola</taxon>
    </lineage>
</organism>
<dbReference type="NCBIfam" id="NF003715">
    <property type="entry name" value="PRK05326.1-2"/>
    <property type="match status" value="1"/>
</dbReference>
<feature type="transmembrane region" description="Helical" evidence="9">
    <location>
        <begin position="306"/>
        <end position="329"/>
    </location>
</feature>
<keyword evidence="5 9" id="KW-0812">Transmembrane</keyword>
<dbReference type="PANTHER" id="PTHR32507:SF7">
    <property type="entry name" value="K(+)_H(+) ANTIPORTER NHAP2"/>
    <property type="match status" value="1"/>
</dbReference>
<reference evidence="11" key="2">
    <citation type="submission" date="2020-09" db="EMBL/GenBank/DDBJ databases">
        <authorList>
            <person name="Sun Q."/>
            <person name="Sedlacek I."/>
        </authorList>
    </citation>
    <scope>NUCLEOTIDE SEQUENCE</scope>
    <source>
        <strain evidence="11">CCM 7684</strain>
    </source>
</reference>
<evidence type="ECO:0000256" key="3">
    <source>
        <dbReference type="ARBA" id="ARBA00022449"/>
    </source>
</evidence>
<evidence type="ECO:0000259" key="10">
    <source>
        <dbReference type="SMART" id="SM01091"/>
    </source>
</evidence>
<evidence type="ECO:0000256" key="9">
    <source>
        <dbReference type="SAM" id="Phobius"/>
    </source>
</evidence>
<evidence type="ECO:0000256" key="6">
    <source>
        <dbReference type="ARBA" id="ARBA00022989"/>
    </source>
</evidence>
<dbReference type="GO" id="GO:1902600">
    <property type="term" value="P:proton transmembrane transport"/>
    <property type="evidence" value="ECO:0007669"/>
    <property type="project" value="InterPro"/>
</dbReference>
<evidence type="ECO:0000256" key="1">
    <source>
        <dbReference type="ARBA" id="ARBA00004651"/>
    </source>
</evidence>
<keyword evidence="6 9" id="KW-1133">Transmembrane helix</keyword>
<dbReference type="EMBL" id="BMCP01000002">
    <property type="protein sequence ID" value="GGE44680.1"/>
    <property type="molecule type" value="Genomic_DNA"/>
</dbReference>
<feature type="transmembrane region" description="Helical" evidence="9">
    <location>
        <begin position="365"/>
        <end position="385"/>
    </location>
</feature>
<dbReference type="InterPro" id="IPR036318">
    <property type="entry name" value="FAD-bd_PCMH-like_sf"/>
</dbReference>
<dbReference type="Pfam" id="PF03471">
    <property type="entry name" value="CorC_HlyC"/>
    <property type="match status" value="1"/>
</dbReference>
<keyword evidence="2" id="KW-0813">Transport</keyword>
<dbReference type="InterPro" id="IPR006153">
    <property type="entry name" value="Cation/H_exchanger_TM"/>
</dbReference>
<dbReference type="AlphaFoldDB" id="A0A8J3DTS4"/>
<evidence type="ECO:0000256" key="8">
    <source>
        <dbReference type="ARBA" id="ARBA00023136"/>
    </source>
</evidence>
<feature type="transmembrane region" description="Helical" evidence="9">
    <location>
        <begin position="6"/>
        <end position="28"/>
    </location>
</feature>
<gene>
    <name evidence="11" type="ORF">GCM10007276_22260</name>
</gene>
<keyword evidence="7" id="KW-0406">Ion transport</keyword>
<accession>A0A8J3DTS4</accession>
<feature type="transmembrane region" description="Helical" evidence="9">
    <location>
        <begin position="193"/>
        <end position="216"/>
    </location>
</feature>
<dbReference type="InterPro" id="IPR016169">
    <property type="entry name" value="FAD-bd_PCMH_sub2"/>
</dbReference>
<dbReference type="GO" id="GO:0005886">
    <property type="term" value="C:plasma membrane"/>
    <property type="evidence" value="ECO:0007669"/>
    <property type="project" value="UniProtKB-SubCell"/>
</dbReference>
<keyword evidence="12" id="KW-1185">Reference proteome</keyword>
<proteinExistence type="predicted"/>
<evidence type="ECO:0000256" key="2">
    <source>
        <dbReference type="ARBA" id="ARBA00022448"/>
    </source>
</evidence>
<keyword evidence="3" id="KW-0050">Antiport</keyword>
<evidence type="ECO:0000256" key="7">
    <source>
        <dbReference type="ARBA" id="ARBA00023065"/>
    </source>
</evidence>
<dbReference type="NCBIfam" id="NF003714">
    <property type="entry name" value="PRK05326.1-1"/>
    <property type="match status" value="1"/>
</dbReference>
<name>A0A8J3DTS4_9RHOB</name>
<feature type="transmembrane region" description="Helical" evidence="9">
    <location>
        <begin position="335"/>
        <end position="358"/>
    </location>
</feature>
<dbReference type="PANTHER" id="PTHR32507">
    <property type="entry name" value="NA(+)/H(+) ANTIPORTER 1"/>
    <property type="match status" value="1"/>
</dbReference>
<evidence type="ECO:0000313" key="11">
    <source>
        <dbReference type="EMBL" id="GGE44680.1"/>
    </source>
</evidence>
<reference evidence="11" key="1">
    <citation type="journal article" date="2014" name="Int. J. Syst. Evol. Microbiol.">
        <title>Complete genome sequence of Corynebacterium casei LMG S-19264T (=DSM 44701T), isolated from a smear-ripened cheese.</title>
        <authorList>
            <consortium name="US DOE Joint Genome Institute (JGI-PGF)"/>
            <person name="Walter F."/>
            <person name="Albersmeier A."/>
            <person name="Kalinowski J."/>
            <person name="Ruckert C."/>
        </authorList>
    </citation>
    <scope>NUCLEOTIDE SEQUENCE</scope>
    <source>
        <strain evidence="11">CCM 7684</strain>
    </source>
</reference>
<dbReference type="GO" id="GO:0015297">
    <property type="term" value="F:antiporter activity"/>
    <property type="evidence" value="ECO:0007669"/>
    <property type="project" value="UniProtKB-KW"/>
</dbReference>
<keyword evidence="8 9" id="KW-0472">Membrane</keyword>
<dbReference type="Pfam" id="PF00999">
    <property type="entry name" value="Na_H_Exchanger"/>
    <property type="match status" value="1"/>
</dbReference>
<feature type="transmembrane region" description="Helical" evidence="9">
    <location>
        <begin position="124"/>
        <end position="142"/>
    </location>
</feature>
<evidence type="ECO:0000313" key="12">
    <source>
        <dbReference type="Proteomes" id="UP000602745"/>
    </source>
</evidence>
<feature type="transmembrane region" description="Helical" evidence="9">
    <location>
        <begin position="276"/>
        <end position="294"/>
    </location>
</feature>
<dbReference type="SMART" id="SM01091">
    <property type="entry name" value="CorC_HlyC"/>
    <property type="match status" value="1"/>
</dbReference>
<evidence type="ECO:0000256" key="4">
    <source>
        <dbReference type="ARBA" id="ARBA00022475"/>
    </source>
</evidence>
<dbReference type="Gene3D" id="3.30.465.10">
    <property type="match status" value="1"/>
</dbReference>